<dbReference type="AlphaFoldDB" id="S0ETU9"/>
<comment type="similarity">
    <text evidence="2">Belongs to the TsaE family.</text>
</comment>
<keyword evidence="7" id="KW-0547">Nucleotide-binding</keyword>
<evidence type="ECO:0000256" key="4">
    <source>
        <dbReference type="ARBA" id="ARBA00022490"/>
    </source>
</evidence>
<dbReference type="HOGENOM" id="CLU_087829_5_0_0"/>
<dbReference type="InParanoid" id="S0ETU9"/>
<dbReference type="PATRIC" id="fig|1303518.3.peg.1145"/>
<dbReference type="Pfam" id="PF02367">
    <property type="entry name" value="TsaE"/>
    <property type="match status" value="1"/>
</dbReference>
<dbReference type="InterPro" id="IPR027417">
    <property type="entry name" value="P-loop_NTPase"/>
</dbReference>
<dbReference type="PANTHER" id="PTHR33540">
    <property type="entry name" value="TRNA THREONYLCARBAMOYLADENOSINE BIOSYNTHESIS PROTEIN TSAE"/>
    <property type="match status" value="1"/>
</dbReference>
<keyword evidence="8" id="KW-0067">ATP-binding</keyword>
<evidence type="ECO:0000256" key="9">
    <source>
        <dbReference type="ARBA" id="ARBA00022842"/>
    </source>
</evidence>
<reference evidence="12" key="1">
    <citation type="submission" date="2013-03" db="EMBL/GenBank/DDBJ databases">
        <title>Genome sequence of Chthonomonas calidirosea, the first sequenced genome from the Armatimonadetes phylum (formally candidate division OP10).</title>
        <authorList>
            <person name="Lee K.C.Y."/>
            <person name="Morgan X.C."/>
            <person name="Dunfield P.F."/>
            <person name="Tamas I."/>
            <person name="Houghton K.M."/>
            <person name="Vyssotski M."/>
            <person name="Ryan J.L.J."/>
            <person name="Lagutin K."/>
            <person name="McDonald I.R."/>
            <person name="Stott M.B."/>
        </authorList>
    </citation>
    <scope>NUCLEOTIDE SEQUENCE [LARGE SCALE GENOMIC DNA]</scope>
    <source>
        <strain evidence="12">DSM 23976 / ICMP 18418 / T49</strain>
    </source>
</reference>
<dbReference type="Gene3D" id="3.40.50.300">
    <property type="entry name" value="P-loop containing nucleotide triphosphate hydrolases"/>
    <property type="match status" value="1"/>
</dbReference>
<dbReference type="FunCoup" id="S0ETU9">
    <property type="interactions" value="391"/>
</dbReference>
<comment type="subcellular location">
    <subcellularLocation>
        <location evidence="1">Cytoplasm</location>
    </subcellularLocation>
</comment>
<evidence type="ECO:0000256" key="2">
    <source>
        <dbReference type="ARBA" id="ARBA00007599"/>
    </source>
</evidence>
<gene>
    <name evidence="11" type="ORF">CCALI_01125</name>
</gene>
<name>S0ETU9_CHTCT</name>
<evidence type="ECO:0000313" key="11">
    <source>
        <dbReference type="EMBL" id="CCW34944.1"/>
    </source>
</evidence>
<proteinExistence type="inferred from homology"/>
<evidence type="ECO:0000313" key="12">
    <source>
        <dbReference type="Proteomes" id="UP000014227"/>
    </source>
</evidence>
<keyword evidence="12" id="KW-1185">Reference proteome</keyword>
<keyword evidence="5" id="KW-0819">tRNA processing</keyword>
<dbReference type="OrthoDB" id="9815896at2"/>
<dbReference type="Proteomes" id="UP000014227">
    <property type="component" value="Chromosome I"/>
</dbReference>
<keyword evidence="9" id="KW-0460">Magnesium</keyword>
<dbReference type="InterPro" id="IPR003442">
    <property type="entry name" value="T6A_TsaE"/>
</dbReference>
<dbReference type="GO" id="GO:0002949">
    <property type="term" value="P:tRNA threonylcarbamoyladenosine modification"/>
    <property type="evidence" value="ECO:0007669"/>
    <property type="project" value="InterPro"/>
</dbReference>
<keyword evidence="6" id="KW-0479">Metal-binding</keyword>
<dbReference type="GO" id="GO:0046872">
    <property type="term" value="F:metal ion binding"/>
    <property type="evidence" value="ECO:0007669"/>
    <property type="project" value="UniProtKB-KW"/>
</dbReference>
<keyword evidence="4" id="KW-0963">Cytoplasm</keyword>
<dbReference type="KEGG" id="ccz:CCALI_01125"/>
<dbReference type="eggNOG" id="COG0802">
    <property type="taxonomic scope" value="Bacteria"/>
</dbReference>
<evidence type="ECO:0000256" key="10">
    <source>
        <dbReference type="ARBA" id="ARBA00032441"/>
    </source>
</evidence>
<evidence type="ECO:0000256" key="8">
    <source>
        <dbReference type="ARBA" id="ARBA00022840"/>
    </source>
</evidence>
<dbReference type="NCBIfam" id="TIGR00150">
    <property type="entry name" value="T6A_YjeE"/>
    <property type="match status" value="1"/>
</dbReference>
<evidence type="ECO:0000256" key="6">
    <source>
        <dbReference type="ARBA" id="ARBA00022723"/>
    </source>
</evidence>
<accession>S0ETU9</accession>
<evidence type="ECO:0000256" key="3">
    <source>
        <dbReference type="ARBA" id="ARBA00019010"/>
    </source>
</evidence>
<dbReference type="SUPFAM" id="SSF52540">
    <property type="entry name" value="P-loop containing nucleoside triphosphate hydrolases"/>
    <property type="match status" value="1"/>
</dbReference>
<dbReference type="GO" id="GO:0005524">
    <property type="term" value="F:ATP binding"/>
    <property type="evidence" value="ECO:0007669"/>
    <property type="project" value="UniProtKB-KW"/>
</dbReference>
<dbReference type="STRING" id="454171.CP488_00033"/>
<evidence type="ECO:0000256" key="7">
    <source>
        <dbReference type="ARBA" id="ARBA00022741"/>
    </source>
</evidence>
<protein>
    <recommendedName>
        <fullName evidence="3">tRNA threonylcarbamoyladenosine biosynthesis protein TsaE</fullName>
    </recommendedName>
    <alternativeName>
        <fullName evidence="10">t(6)A37 threonylcarbamoyladenosine biosynthesis protein TsaE</fullName>
    </alternativeName>
</protein>
<dbReference type="EMBL" id="HF951689">
    <property type="protein sequence ID" value="CCW34944.1"/>
    <property type="molecule type" value="Genomic_DNA"/>
</dbReference>
<dbReference type="GO" id="GO:0005737">
    <property type="term" value="C:cytoplasm"/>
    <property type="evidence" value="ECO:0007669"/>
    <property type="project" value="UniProtKB-SubCell"/>
</dbReference>
<dbReference type="PANTHER" id="PTHR33540:SF2">
    <property type="entry name" value="TRNA THREONYLCARBAMOYLADENOSINE BIOSYNTHESIS PROTEIN TSAE"/>
    <property type="match status" value="1"/>
</dbReference>
<dbReference type="RefSeq" id="WP_016482489.1">
    <property type="nucleotide sequence ID" value="NC_021487.1"/>
</dbReference>
<sequence>MRTLSISDQNQMRRCGQALGKAVQVGDVLALTGALGTGKTFFVRALGEGMNLQEPVTSPTFALIQEYHGPIPLIHIDAYRLDDAAAAATLGLEEYFTRPAVFAVEWADRIAALLPEDRLEIYFEAPLPEQELRLLHLQAKGERAVALLETLERIVQHGQI</sequence>
<evidence type="ECO:0000256" key="1">
    <source>
        <dbReference type="ARBA" id="ARBA00004496"/>
    </source>
</evidence>
<organism evidence="11 12">
    <name type="scientific">Chthonomonas calidirosea (strain DSM 23976 / ICMP 18418 / T49)</name>
    <dbReference type="NCBI Taxonomy" id="1303518"/>
    <lineage>
        <taxon>Bacteria</taxon>
        <taxon>Bacillati</taxon>
        <taxon>Armatimonadota</taxon>
        <taxon>Chthonomonadia</taxon>
        <taxon>Chthonomonadales</taxon>
        <taxon>Chthonomonadaceae</taxon>
        <taxon>Chthonomonas</taxon>
    </lineage>
</organism>
<evidence type="ECO:0000256" key="5">
    <source>
        <dbReference type="ARBA" id="ARBA00022694"/>
    </source>
</evidence>